<evidence type="ECO:0000313" key="3">
    <source>
        <dbReference type="EMBL" id="MFD1647824.1"/>
    </source>
</evidence>
<dbReference type="SUPFAM" id="SSF54637">
    <property type="entry name" value="Thioesterase/thiol ester dehydrase-isomerase"/>
    <property type="match status" value="1"/>
</dbReference>
<dbReference type="PANTHER" id="PTHR31793">
    <property type="entry name" value="4-HYDROXYBENZOYL-COA THIOESTERASE FAMILY MEMBER"/>
    <property type="match status" value="1"/>
</dbReference>
<dbReference type="RefSeq" id="WP_256401698.1">
    <property type="nucleotide sequence ID" value="NZ_JANHJR010000004.1"/>
</dbReference>
<dbReference type="CDD" id="cd00586">
    <property type="entry name" value="4HBT"/>
    <property type="match status" value="1"/>
</dbReference>
<dbReference type="AlphaFoldDB" id="A0ABD6DNF8"/>
<dbReference type="Gene3D" id="3.10.129.10">
    <property type="entry name" value="Hotdog Thioesterase"/>
    <property type="match status" value="1"/>
</dbReference>
<dbReference type="InterPro" id="IPR029069">
    <property type="entry name" value="HotDog_dom_sf"/>
</dbReference>
<evidence type="ECO:0000256" key="2">
    <source>
        <dbReference type="ARBA" id="ARBA00022801"/>
    </source>
</evidence>
<sequence>MFEHTITARFDDIDYAGRVFYGRLFNYAHVAEEEWFEHVGYPIPKLADELGVLFPMAHAEGDFRGPIELGDEVAVHVGVESFGTKSFDVRAHAENLTQDHEAFRIDVTRVCLSTGEDGTEEIPAEFRVALEPYEWSDADGSRSD</sequence>
<keyword evidence="2 3" id="KW-0378">Hydrolase</keyword>
<dbReference type="Proteomes" id="UP001597034">
    <property type="component" value="Unassembled WGS sequence"/>
</dbReference>
<comment type="caution">
    <text evidence="3">The sequence shown here is derived from an EMBL/GenBank/DDBJ whole genome shotgun (WGS) entry which is preliminary data.</text>
</comment>
<gene>
    <name evidence="3" type="ORF">ACFSBL_19195</name>
</gene>
<keyword evidence="4" id="KW-1185">Reference proteome</keyword>
<name>A0ABD6DNF8_9EURY</name>
<dbReference type="PANTHER" id="PTHR31793:SF27">
    <property type="entry name" value="NOVEL THIOESTERASE SUPERFAMILY DOMAIN AND SAPOSIN A-TYPE DOMAIN CONTAINING PROTEIN (0610012H03RIK)"/>
    <property type="match status" value="1"/>
</dbReference>
<accession>A0ABD6DNF8</accession>
<comment type="similarity">
    <text evidence="1">Belongs to the 4-hydroxybenzoyl-CoA thioesterase family.</text>
</comment>
<dbReference type="Pfam" id="PF13279">
    <property type="entry name" value="4HBT_2"/>
    <property type="match status" value="1"/>
</dbReference>
<evidence type="ECO:0000313" key="4">
    <source>
        <dbReference type="Proteomes" id="UP001597034"/>
    </source>
</evidence>
<proteinExistence type="inferred from homology"/>
<protein>
    <submittedName>
        <fullName evidence="3">Acyl-CoA thioesterase</fullName>
        <ecNumber evidence="3">3.1.2.-</ecNumber>
    </submittedName>
</protein>
<dbReference type="EMBL" id="JBHUDO010000004">
    <property type="protein sequence ID" value="MFD1647824.1"/>
    <property type="molecule type" value="Genomic_DNA"/>
</dbReference>
<organism evidence="3 4">
    <name type="scientific">Haloarchaeobius litoreus</name>
    <dbReference type="NCBI Taxonomy" id="755306"/>
    <lineage>
        <taxon>Archaea</taxon>
        <taxon>Methanobacteriati</taxon>
        <taxon>Methanobacteriota</taxon>
        <taxon>Stenosarchaea group</taxon>
        <taxon>Halobacteria</taxon>
        <taxon>Halobacteriales</taxon>
        <taxon>Halorubellaceae</taxon>
        <taxon>Haloarchaeobius</taxon>
    </lineage>
</organism>
<dbReference type="GO" id="GO:0016787">
    <property type="term" value="F:hydrolase activity"/>
    <property type="evidence" value="ECO:0007669"/>
    <property type="project" value="UniProtKB-KW"/>
</dbReference>
<evidence type="ECO:0000256" key="1">
    <source>
        <dbReference type="ARBA" id="ARBA00005953"/>
    </source>
</evidence>
<dbReference type="EC" id="3.1.2.-" evidence="3"/>
<reference evidence="3 4" key="1">
    <citation type="journal article" date="2019" name="Int. J. Syst. Evol. Microbiol.">
        <title>The Global Catalogue of Microorganisms (GCM) 10K type strain sequencing project: providing services to taxonomists for standard genome sequencing and annotation.</title>
        <authorList>
            <consortium name="The Broad Institute Genomics Platform"/>
            <consortium name="The Broad Institute Genome Sequencing Center for Infectious Disease"/>
            <person name="Wu L."/>
            <person name="Ma J."/>
        </authorList>
    </citation>
    <scope>NUCLEOTIDE SEQUENCE [LARGE SCALE GENOMIC DNA]</scope>
    <source>
        <strain evidence="3 4">CGMCC 1.10390</strain>
    </source>
</reference>
<dbReference type="InterPro" id="IPR050563">
    <property type="entry name" value="4-hydroxybenzoyl-CoA_TE"/>
</dbReference>